<feature type="transmembrane region" description="Helical" evidence="9">
    <location>
        <begin position="36"/>
        <end position="55"/>
    </location>
</feature>
<dbReference type="EMBL" id="ATJV01000075">
    <property type="protein sequence ID" value="EPZ14613.1"/>
    <property type="molecule type" value="Genomic_DNA"/>
</dbReference>
<comment type="caution">
    <text evidence="11">The sequence shown here is derived from an EMBL/GenBank/DDBJ whole genome shotgun (WGS) entry which is preliminary data.</text>
</comment>
<evidence type="ECO:0000313" key="11">
    <source>
        <dbReference type="EMBL" id="EPZ14613.1"/>
    </source>
</evidence>
<dbReference type="GO" id="GO:0015920">
    <property type="term" value="P:lipopolysaccharide transport"/>
    <property type="evidence" value="ECO:0007669"/>
    <property type="project" value="TreeGrafter"/>
</dbReference>
<feature type="transmembrane region" description="Helical" evidence="9">
    <location>
        <begin position="146"/>
        <end position="167"/>
    </location>
</feature>
<evidence type="ECO:0000256" key="1">
    <source>
        <dbReference type="ARBA" id="ARBA00004651"/>
    </source>
</evidence>
<gene>
    <name evidence="11" type="ORF">M622_18205</name>
</gene>
<dbReference type="Pfam" id="PF01061">
    <property type="entry name" value="ABC2_membrane"/>
    <property type="match status" value="1"/>
</dbReference>
<feature type="transmembrane region" description="Helical" evidence="9">
    <location>
        <begin position="115"/>
        <end position="139"/>
    </location>
</feature>
<comment type="subcellular location">
    <subcellularLocation>
        <location evidence="9">Cell inner membrane</location>
        <topology evidence="9">Multi-pass membrane protein</topology>
    </subcellularLocation>
    <subcellularLocation>
        <location evidence="1">Cell membrane</location>
        <topology evidence="1">Multi-pass membrane protein</topology>
    </subcellularLocation>
</comment>
<protein>
    <recommendedName>
        <fullName evidence="9">Transport permease protein</fullName>
    </recommendedName>
</protein>
<evidence type="ECO:0000256" key="6">
    <source>
        <dbReference type="ARBA" id="ARBA00022989"/>
    </source>
</evidence>
<keyword evidence="8 9" id="KW-0472">Membrane</keyword>
<keyword evidence="4 9" id="KW-1003">Cell membrane</keyword>
<dbReference type="STRING" id="1348657.M622_18205"/>
<keyword evidence="7" id="KW-0625">Polysaccharide transport</keyword>
<keyword evidence="7" id="KW-0762">Sugar transport</keyword>
<evidence type="ECO:0000256" key="3">
    <source>
        <dbReference type="ARBA" id="ARBA00022448"/>
    </source>
</evidence>
<dbReference type="PANTHER" id="PTHR30413">
    <property type="entry name" value="INNER MEMBRANE TRANSPORT PERMEASE"/>
    <property type="match status" value="1"/>
</dbReference>
<dbReference type="InterPro" id="IPR047817">
    <property type="entry name" value="ABC2_TM_bact-type"/>
</dbReference>
<dbReference type="PANTHER" id="PTHR30413:SF10">
    <property type="entry name" value="CAPSULE POLYSACCHARIDE EXPORT INNER-MEMBRANE PROTEIN CTRC"/>
    <property type="match status" value="1"/>
</dbReference>
<feature type="domain" description="ABC transmembrane type-2" evidence="10">
    <location>
        <begin position="3"/>
        <end position="222"/>
    </location>
</feature>
<keyword evidence="12" id="KW-1185">Reference proteome</keyword>
<dbReference type="AlphaFoldDB" id="T0AVN2"/>
<dbReference type="GO" id="GO:0015774">
    <property type="term" value="P:polysaccharide transport"/>
    <property type="evidence" value="ECO:0007669"/>
    <property type="project" value="UniProtKB-KW"/>
</dbReference>
<keyword evidence="5 9" id="KW-0812">Transmembrane</keyword>
<dbReference type="PROSITE" id="PS51012">
    <property type="entry name" value="ABC_TM2"/>
    <property type="match status" value="1"/>
</dbReference>
<evidence type="ECO:0000259" key="10">
    <source>
        <dbReference type="PROSITE" id="PS51012"/>
    </source>
</evidence>
<evidence type="ECO:0000256" key="5">
    <source>
        <dbReference type="ARBA" id="ARBA00022692"/>
    </source>
</evidence>
<dbReference type="Proteomes" id="UP000015455">
    <property type="component" value="Unassembled WGS sequence"/>
</dbReference>
<proteinExistence type="inferred from homology"/>
<keyword evidence="3 9" id="KW-0813">Transport</keyword>
<sequence length="230" mass="25688">MVWLLLPPIVMVLIYTVVFSTIMRARLPELDNQYAYSIYLCAGIIVWTFMLELVQRGKGVFLENANLIKKSSFPRMVLFVPVVLVALFNSLVLLMLVLIFMLIADFPLSVTILGFIPALAAGLYLGLTVGVLASILNVFFRDTGQIVDIFSQGLFWATPIVYPVTILPERIQALMYFNPVFSVIRVAQNSLLGMPVDLVSLVPAVLFATFVLVAAFLLYKRSYADLLDQI</sequence>
<comment type="caution">
    <text evidence="9">Lacks conserved residue(s) required for the propagation of feature annotation.</text>
</comment>
<comment type="similarity">
    <text evidence="2 9">Belongs to the ABC-2 integral membrane protein family.</text>
</comment>
<dbReference type="PATRIC" id="fig|1348657.5.peg.2903"/>
<name>T0AVN2_9RHOO</name>
<evidence type="ECO:0000313" key="12">
    <source>
        <dbReference type="Proteomes" id="UP000015455"/>
    </source>
</evidence>
<feature type="transmembrane region" description="Helical" evidence="9">
    <location>
        <begin position="76"/>
        <end position="103"/>
    </location>
</feature>
<evidence type="ECO:0000256" key="2">
    <source>
        <dbReference type="ARBA" id="ARBA00007783"/>
    </source>
</evidence>
<dbReference type="GO" id="GO:0140359">
    <property type="term" value="F:ABC-type transporter activity"/>
    <property type="evidence" value="ECO:0007669"/>
    <property type="project" value="InterPro"/>
</dbReference>
<evidence type="ECO:0000256" key="9">
    <source>
        <dbReference type="RuleBase" id="RU361157"/>
    </source>
</evidence>
<evidence type="ECO:0000256" key="8">
    <source>
        <dbReference type="ARBA" id="ARBA00023136"/>
    </source>
</evidence>
<dbReference type="InterPro" id="IPR013525">
    <property type="entry name" value="ABC2_TM"/>
</dbReference>
<keyword evidence="6 9" id="KW-1133">Transmembrane helix</keyword>
<evidence type="ECO:0000256" key="4">
    <source>
        <dbReference type="ARBA" id="ARBA00022475"/>
    </source>
</evidence>
<accession>T0AVN2</accession>
<evidence type="ECO:0000256" key="7">
    <source>
        <dbReference type="ARBA" id="ARBA00023047"/>
    </source>
</evidence>
<feature type="transmembrane region" description="Helical" evidence="9">
    <location>
        <begin position="198"/>
        <end position="219"/>
    </location>
</feature>
<reference evidence="11 12" key="1">
    <citation type="submission" date="2013-06" db="EMBL/GenBank/DDBJ databases">
        <title>Draft genome sequence of Thauera terpenica.</title>
        <authorList>
            <person name="Liu B."/>
            <person name="Frostegard A.H."/>
            <person name="Shapleigh J.P."/>
        </authorList>
    </citation>
    <scope>NUCLEOTIDE SEQUENCE [LARGE SCALE GENOMIC DNA]</scope>
    <source>
        <strain evidence="11 12">58Eu</strain>
    </source>
</reference>
<dbReference type="GO" id="GO:0005886">
    <property type="term" value="C:plasma membrane"/>
    <property type="evidence" value="ECO:0007669"/>
    <property type="project" value="UniProtKB-SubCell"/>
</dbReference>
<dbReference type="eggNOG" id="COG1682">
    <property type="taxonomic scope" value="Bacteria"/>
</dbReference>
<organism evidence="11 12">
    <name type="scientific">Thauera terpenica 58Eu</name>
    <dbReference type="NCBI Taxonomy" id="1348657"/>
    <lineage>
        <taxon>Bacteria</taxon>
        <taxon>Pseudomonadati</taxon>
        <taxon>Pseudomonadota</taxon>
        <taxon>Betaproteobacteria</taxon>
        <taxon>Rhodocyclales</taxon>
        <taxon>Zoogloeaceae</taxon>
        <taxon>Thauera</taxon>
    </lineage>
</organism>